<organism evidence="1">
    <name type="scientific">Staphylococcus arlettae</name>
    <dbReference type="NCBI Taxonomy" id="29378"/>
    <lineage>
        <taxon>Bacteria</taxon>
        <taxon>Bacillati</taxon>
        <taxon>Bacillota</taxon>
        <taxon>Bacilli</taxon>
        <taxon>Bacillales</taxon>
        <taxon>Staphylococcaceae</taxon>
        <taxon>Staphylococcus</taxon>
    </lineage>
</organism>
<accession>A0A1W5QC89</accession>
<dbReference type="EMBL" id="KY363215">
    <property type="protein sequence ID" value="APY23833.1"/>
    <property type="molecule type" value="Genomic_DNA"/>
</dbReference>
<dbReference type="AlphaFoldDB" id="A0A1W5QC89"/>
<protein>
    <submittedName>
        <fullName evidence="1">Uncharacterized protein</fullName>
    </submittedName>
</protein>
<reference evidence="1" key="1">
    <citation type="journal article" date="2017" name="MSphere">
        <title>Novel beta-lactamase blaARL in Staphylococcus arlettae.</title>
        <authorList>
            <person name="Andreis S.N."/>
            <person name="Perreten V."/>
            <person name="Schwendener S."/>
        </authorList>
    </citation>
    <scope>NUCLEOTIDE SEQUENCE</scope>
    <source>
        <strain evidence="1">SAN1670</strain>
    </source>
</reference>
<evidence type="ECO:0000313" key="1">
    <source>
        <dbReference type="EMBL" id="APY23833.1"/>
    </source>
</evidence>
<name>A0A1W5QC89_9STAP</name>
<proteinExistence type="predicted"/>
<sequence length="42" mass="4988">MPGWDDEIIFSKSDFCPTPFCVDVNYNYQLYLMIINLINKLI</sequence>
<dbReference type="RefSeq" id="WP_275114313.1">
    <property type="nucleotide sequence ID" value="NZ_PZDJ01000003.1"/>
</dbReference>